<dbReference type="InterPro" id="IPR036188">
    <property type="entry name" value="FAD/NAD-bd_sf"/>
</dbReference>
<evidence type="ECO:0000313" key="2">
    <source>
        <dbReference type="Proteomes" id="UP000516160"/>
    </source>
</evidence>
<dbReference type="AlphaFoldDB" id="A0A7G9W508"/>
<gene>
    <name evidence="1" type="ORF">HYG86_02840</name>
</gene>
<dbReference type="RefSeq" id="WP_213167435.1">
    <property type="nucleotide sequence ID" value="NZ_CP058559.1"/>
</dbReference>
<dbReference type="Gene3D" id="3.50.50.60">
    <property type="entry name" value="FAD/NAD(P)-binding domain"/>
    <property type="match status" value="2"/>
</dbReference>
<sequence>MKNSNKKVAIMGAGVSGLACAIELEKHGIFPDIFETNKHVGSRGFNHTLGWINLMYRPVKDPMLHLEKEYGIHLRAMEEIRRVNFYTANTSATLTGKLGYIHMAGPDERGIVPQLKSYVKSPIHYNAIVNFRELAKEYDHLVVATGTPEISKLLGLWKTDIAGYVRGGTVKGNFDPYTVGMWMNTDYCQSGYGYFVPWNDRKGSLILNMLEITNHAAGRLFDNFLKDINWDVEFEDYHETPHSIGHVKRHQIDNIYLVGLAGGFLDPLFAFGSIECLESGVAAARSIALGEDFTKLVHLWLRRNQQLLMMRRYVDKFKNEDFDRAFEIVKTPGFRSLVTKTDINIIYILSKLTNTFVGHKVDKVLW</sequence>
<protein>
    <submittedName>
        <fullName evidence="1">NAD(P)-binding protein</fullName>
    </submittedName>
</protein>
<dbReference type="Proteomes" id="UP000516160">
    <property type="component" value="Chromosome"/>
</dbReference>
<organism evidence="1 2">
    <name type="scientific">Alkalicella caledoniensis</name>
    <dbReference type="NCBI Taxonomy" id="2731377"/>
    <lineage>
        <taxon>Bacteria</taxon>
        <taxon>Bacillati</taxon>
        <taxon>Bacillota</taxon>
        <taxon>Clostridia</taxon>
        <taxon>Eubacteriales</taxon>
        <taxon>Proteinivoracaceae</taxon>
        <taxon>Alkalicella</taxon>
    </lineage>
</organism>
<dbReference type="Pfam" id="PF13450">
    <property type="entry name" value="NAD_binding_8"/>
    <property type="match status" value="1"/>
</dbReference>
<dbReference type="EMBL" id="CP058559">
    <property type="protein sequence ID" value="QNO13770.1"/>
    <property type="molecule type" value="Genomic_DNA"/>
</dbReference>
<accession>A0A7G9W508</accession>
<evidence type="ECO:0000313" key="1">
    <source>
        <dbReference type="EMBL" id="QNO13770.1"/>
    </source>
</evidence>
<keyword evidence="2" id="KW-1185">Reference proteome</keyword>
<dbReference type="SUPFAM" id="SSF51905">
    <property type="entry name" value="FAD/NAD(P)-binding domain"/>
    <property type="match status" value="1"/>
</dbReference>
<reference evidence="1 2" key="1">
    <citation type="submission" date="2020-07" db="EMBL/GenBank/DDBJ databases">
        <title>Alkalicella. sp. LB2 genome.</title>
        <authorList>
            <person name="Postec A."/>
            <person name="Quemeneur M."/>
        </authorList>
    </citation>
    <scope>NUCLEOTIDE SEQUENCE [LARGE SCALE GENOMIC DNA]</scope>
    <source>
        <strain evidence="1 2">LB2</strain>
    </source>
</reference>
<dbReference type="PROSITE" id="PS51257">
    <property type="entry name" value="PROKAR_LIPOPROTEIN"/>
    <property type="match status" value="1"/>
</dbReference>
<name>A0A7G9W508_ALKCA</name>
<dbReference type="KEGG" id="acae:HYG86_02840"/>
<proteinExistence type="predicted"/>